<dbReference type="Pfam" id="PF22666">
    <property type="entry name" value="Glyco_hydro_2_N2"/>
    <property type="match status" value="1"/>
</dbReference>
<evidence type="ECO:0000256" key="2">
    <source>
        <dbReference type="ARBA" id="ARBA00004613"/>
    </source>
</evidence>
<evidence type="ECO:0000259" key="13">
    <source>
        <dbReference type="Pfam" id="PF00703"/>
    </source>
</evidence>
<dbReference type="EC" id="3.2.1.25" evidence="5"/>
<evidence type="ECO:0000313" key="18">
    <source>
        <dbReference type="Proteomes" id="UP000515703"/>
    </source>
</evidence>
<dbReference type="InterPro" id="IPR041625">
    <property type="entry name" value="Beta-mannosidase_Ig"/>
</dbReference>
<dbReference type="InterPro" id="IPR013783">
    <property type="entry name" value="Ig-like_fold"/>
</dbReference>
<evidence type="ECO:0000256" key="7">
    <source>
        <dbReference type="ARBA" id="ARBA00022801"/>
    </source>
</evidence>
<comment type="subunit">
    <text evidence="4">Homodimer.</text>
</comment>
<dbReference type="GO" id="GO:0004567">
    <property type="term" value="F:beta-mannosidase activity"/>
    <property type="evidence" value="ECO:0007669"/>
    <property type="project" value="UniProtKB-EC"/>
</dbReference>
<dbReference type="Gene3D" id="2.60.40.10">
    <property type="entry name" value="Immunoglobulins"/>
    <property type="match status" value="3"/>
</dbReference>
<sequence length="856" mass="98550">MLKQSLSGAWELTDSKNAVKISGHLPGCNFLDLMENGVIKDPFWGENEKDMMEYIERDYEYSRAFDSDSGLLDNDSIDLVISGLDTLAEVSLNGKVIAKTNNVHRTYRFPVKEFLKEEGNQIRIHFFSPLPFLEEKNKEDNLMFHTGMGIEGISHIRKVQCHFGWDWGPVLPPVGISGSIELEGYSMARIQQTSIRQEHNTESVVLHISTDILTYQTSHTLKISKTTPAFLLKTSIHYPSGKTEILESNISGDIAEQSIKIENPQLWWCNGLGDQPLYGITVELFDGDKLLDEKHKNIGLRTIALDTQKDHIGNNFRFLMNGVPIFVKGADWIPSDSFITRTLREDLEFYIAGAKDANMNMLRVWGGGYYESDTFYDLCDRYGILVWQDFGFACLPYPFYNQDFLDSVELEVRDNVQRIKHHPSLALWCGNNEIELITMFMKMSARLKEANATFFHDTLKNWVQKEDGITPYWPGSPNSGAPYDKPNDFKRGDTHLWQVWHGMLPIEHFRKMPTRFCSEFGMESLPSMKAVRTFTEKKEPDIFDSVMMAHQKSKGGNQKMLFYLLAKFRNPVRFEDFVYLSQIVQAETIREATEEWKRNIGKCNGAIYWQYNDCWPVASWAGIDYEKQYKAVIYSSRTFNQTLSASLDLRKDNAEIYVVNEYQREEKVKLQCQIEDFSGNLIWQEEKNLTMKAVQSVKALSIPLRTVLKDKRKEDKVLVIHLLKGEKIIFTQNRLLVPDKEALLQNVKITKELKREGEKGILTLKADTYARYVFVDIPGVDTPLSDNFFDIRGNGTTSITFHMPKEAEDTKLLEQIGLTTLAQVPFKGNKLTDKLLRLAMRLHKDNIVAWIAFHFV</sequence>
<keyword evidence="9" id="KW-0326">Glycosidase</keyword>
<evidence type="ECO:0000259" key="15">
    <source>
        <dbReference type="Pfam" id="PF17786"/>
    </source>
</evidence>
<dbReference type="Gene3D" id="2.60.120.260">
    <property type="entry name" value="Galactose-binding domain-like"/>
    <property type="match status" value="1"/>
</dbReference>
<keyword evidence="18" id="KW-1185">Reference proteome</keyword>
<dbReference type="InterPro" id="IPR050887">
    <property type="entry name" value="Beta-mannosidase_GH2"/>
</dbReference>
<reference evidence="17 18" key="1">
    <citation type="submission" date="2020-08" db="EMBL/GenBank/DDBJ databases">
        <title>Draft genome sequencing of an Anaerocolumna strain isolated from anoxic soil subjected to BSD treatment.</title>
        <authorList>
            <person name="Uek A."/>
            <person name="Tonouchi A."/>
        </authorList>
    </citation>
    <scope>NUCLEOTIDE SEQUENCE [LARGE SCALE GENOMIC DNA]</scope>
    <source>
        <strain evidence="17 18">CTTW</strain>
    </source>
</reference>
<feature type="domain" description="Beta-mannosidase-like galactose-binding" evidence="16">
    <location>
        <begin position="10"/>
        <end position="176"/>
    </location>
</feature>
<dbReference type="PANTHER" id="PTHR43730">
    <property type="entry name" value="BETA-MANNOSIDASE"/>
    <property type="match status" value="1"/>
</dbReference>
<evidence type="ECO:0000256" key="5">
    <source>
        <dbReference type="ARBA" id="ARBA00012754"/>
    </source>
</evidence>
<dbReference type="EMBL" id="AP023368">
    <property type="protein sequence ID" value="BCJ98156.1"/>
    <property type="molecule type" value="Genomic_DNA"/>
</dbReference>
<dbReference type="KEGG" id="acht:bsdcttw_11970"/>
<evidence type="ECO:0000256" key="11">
    <source>
        <dbReference type="ARBA" id="ARBA00041069"/>
    </source>
</evidence>
<evidence type="ECO:0000256" key="12">
    <source>
        <dbReference type="ARBA" id="ARBA00041614"/>
    </source>
</evidence>
<dbReference type="InterPro" id="IPR008979">
    <property type="entry name" value="Galactose-bd-like_sf"/>
</dbReference>
<evidence type="ECO:0000256" key="9">
    <source>
        <dbReference type="ARBA" id="ARBA00023295"/>
    </source>
</evidence>
<dbReference type="Pfam" id="PF00703">
    <property type="entry name" value="Glyco_hydro_2"/>
    <property type="match status" value="1"/>
</dbReference>
<comment type="subcellular location">
    <subcellularLocation>
        <location evidence="2">Secreted</location>
    </subcellularLocation>
</comment>
<dbReference type="InterPro" id="IPR017853">
    <property type="entry name" value="GH"/>
</dbReference>
<dbReference type="Gene3D" id="3.20.20.80">
    <property type="entry name" value="Glycosidases"/>
    <property type="match status" value="1"/>
</dbReference>
<evidence type="ECO:0000256" key="10">
    <source>
        <dbReference type="ARBA" id="ARBA00038429"/>
    </source>
</evidence>
<evidence type="ECO:0000313" key="17">
    <source>
        <dbReference type="EMBL" id="BCJ98156.1"/>
    </source>
</evidence>
<comment type="catalytic activity">
    <reaction evidence="1">
        <text>Hydrolysis of terminal, non-reducing beta-D-mannose residues in beta-D-mannosides.</text>
        <dbReference type="EC" id="3.2.1.25"/>
    </reaction>
</comment>
<evidence type="ECO:0000259" key="16">
    <source>
        <dbReference type="Pfam" id="PF22666"/>
    </source>
</evidence>
<proteinExistence type="inferred from homology"/>
<dbReference type="GO" id="GO:0005576">
    <property type="term" value="C:extracellular region"/>
    <property type="evidence" value="ECO:0007669"/>
    <property type="project" value="UniProtKB-SubCell"/>
</dbReference>
<evidence type="ECO:0000256" key="3">
    <source>
        <dbReference type="ARBA" id="ARBA00004740"/>
    </source>
</evidence>
<comment type="similarity">
    <text evidence="10">Belongs to the glycosyl hydrolase 2 family. Beta-mannosidase B subfamily.</text>
</comment>
<dbReference type="FunFam" id="3.20.20.80:FF:000050">
    <property type="entry name" value="Beta-mannosidase B"/>
    <property type="match status" value="1"/>
</dbReference>
<dbReference type="GO" id="GO:0005975">
    <property type="term" value="P:carbohydrate metabolic process"/>
    <property type="evidence" value="ECO:0007669"/>
    <property type="project" value="InterPro"/>
</dbReference>
<dbReference type="InterPro" id="IPR041447">
    <property type="entry name" value="Mannosidase_ig"/>
</dbReference>
<evidence type="ECO:0000256" key="6">
    <source>
        <dbReference type="ARBA" id="ARBA00022525"/>
    </source>
</evidence>
<dbReference type="InterPro" id="IPR006102">
    <property type="entry name" value="Ig-like_GH2"/>
</dbReference>
<dbReference type="GO" id="GO:0006516">
    <property type="term" value="P:glycoprotein catabolic process"/>
    <property type="evidence" value="ECO:0007669"/>
    <property type="project" value="TreeGrafter"/>
</dbReference>
<gene>
    <name evidence="17" type="ORF">bsdcttw_11970</name>
</gene>
<dbReference type="RefSeq" id="WP_185258503.1">
    <property type="nucleotide sequence ID" value="NZ_AP023368.1"/>
</dbReference>
<name>A0A7I8DPE4_9FIRM</name>
<reference evidence="17 18" key="2">
    <citation type="submission" date="2020-08" db="EMBL/GenBank/DDBJ databases">
        <authorList>
            <person name="Ueki A."/>
            <person name="Tonouchi A."/>
        </authorList>
    </citation>
    <scope>NUCLEOTIDE SEQUENCE [LARGE SCALE GENOMIC DNA]</scope>
    <source>
        <strain evidence="17 18">CTTW</strain>
    </source>
</reference>
<dbReference type="Pfam" id="PF17786">
    <property type="entry name" value="Mannosidase_ig"/>
    <property type="match status" value="1"/>
</dbReference>
<dbReference type="Pfam" id="PF17753">
    <property type="entry name" value="Ig_mannosidase"/>
    <property type="match status" value="1"/>
</dbReference>
<evidence type="ECO:0000256" key="4">
    <source>
        <dbReference type="ARBA" id="ARBA00011738"/>
    </source>
</evidence>
<feature type="domain" description="Glycoside hydrolase family 2 immunoglobulin-like beta-sandwich" evidence="13">
    <location>
        <begin position="189"/>
        <end position="301"/>
    </location>
</feature>
<evidence type="ECO:0000259" key="14">
    <source>
        <dbReference type="Pfam" id="PF17753"/>
    </source>
</evidence>
<dbReference type="SUPFAM" id="SSF49303">
    <property type="entry name" value="beta-Galactosidase/glucuronidase domain"/>
    <property type="match status" value="3"/>
</dbReference>
<dbReference type="AlphaFoldDB" id="A0A7I8DPE4"/>
<dbReference type="InterPro" id="IPR054593">
    <property type="entry name" value="Beta-mannosidase-like_N2"/>
</dbReference>
<organism evidence="17 18">
    <name type="scientific">Anaerocolumna chitinilytica</name>
    <dbReference type="NCBI Taxonomy" id="1727145"/>
    <lineage>
        <taxon>Bacteria</taxon>
        <taxon>Bacillati</taxon>
        <taxon>Bacillota</taxon>
        <taxon>Clostridia</taxon>
        <taxon>Lachnospirales</taxon>
        <taxon>Lachnospiraceae</taxon>
        <taxon>Anaerocolumna</taxon>
    </lineage>
</organism>
<dbReference type="SUPFAM" id="SSF51445">
    <property type="entry name" value="(Trans)glycosidases"/>
    <property type="match status" value="1"/>
</dbReference>
<evidence type="ECO:0000256" key="8">
    <source>
        <dbReference type="ARBA" id="ARBA00023180"/>
    </source>
</evidence>
<accession>A0A7I8DPE4</accession>
<dbReference type="SUPFAM" id="SSF49785">
    <property type="entry name" value="Galactose-binding domain-like"/>
    <property type="match status" value="1"/>
</dbReference>
<dbReference type="Proteomes" id="UP000515703">
    <property type="component" value="Chromosome"/>
</dbReference>
<comment type="pathway">
    <text evidence="3">Glycan metabolism; N-glycan degradation.</text>
</comment>
<keyword evidence="7" id="KW-0378">Hydrolase</keyword>
<protein>
    <recommendedName>
        <fullName evidence="11">Beta-mannosidase B</fullName>
        <ecNumber evidence="5">3.2.1.25</ecNumber>
    </recommendedName>
    <alternativeName>
        <fullName evidence="12">Mannanase B</fullName>
    </alternativeName>
</protein>
<dbReference type="InterPro" id="IPR036156">
    <property type="entry name" value="Beta-gal/glucu_dom_sf"/>
</dbReference>
<feature type="domain" description="Mannosidase Ig/CBM-like" evidence="15">
    <location>
        <begin position="653"/>
        <end position="740"/>
    </location>
</feature>
<keyword evidence="6" id="KW-0964">Secreted</keyword>
<dbReference type="PANTHER" id="PTHR43730:SF1">
    <property type="entry name" value="BETA-MANNOSIDASE"/>
    <property type="match status" value="1"/>
</dbReference>
<feature type="domain" description="Beta-mannosidase Ig-fold" evidence="14">
    <location>
        <begin position="744"/>
        <end position="822"/>
    </location>
</feature>
<evidence type="ECO:0000256" key="1">
    <source>
        <dbReference type="ARBA" id="ARBA00000829"/>
    </source>
</evidence>
<keyword evidence="8" id="KW-0325">Glycoprotein</keyword>